<evidence type="ECO:0000256" key="2">
    <source>
        <dbReference type="ARBA" id="ARBA00022679"/>
    </source>
</evidence>
<dbReference type="Proteomes" id="UP000054359">
    <property type="component" value="Unassembled WGS sequence"/>
</dbReference>
<gene>
    <name evidence="6" type="ORF">X975_06744</name>
</gene>
<evidence type="ECO:0000259" key="5">
    <source>
        <dbReference type="SMART" id="SM00563"/>
    </source>
</evidence>
<name>A0A087UTV7_STEMI</name>
<feature type="transmembrane region" description="Helical" evidence="4">
    <location>
        <begin position="305"/>
        <end position="327"/>
    </location>
</feature>
<dbReference type="PANTHER" id="PTHR10983">
    <property type="entry name" value="1-ACYLGLYCEROL-3-PHOSPHATE ACYLTRANSFERASE-RELATED"/>
    <property type="match status" value="1"/>
</dbReference>
<dbReference type="AlphaFoldDB" id="A0A087UTV7"/>
<evidence type="ECO:0000256" key="3">
    <source>
        <dbReference type="ARBA" id="ARBA00023315"/>
    </source>
</evidence>
<feature type="transmembrane region" description="Helical" evidence="4">
    <location>
        <begin position="6"/>
        <end position="35"/>
    </location>
</feature>
<dbReference type="SMART" id="SM00563">
    <property type="entry name" value="PlsC"/>
    <property type="match status" value="1"/>
</dbReference>
<keyword evidence="3 6" id="KW-0012">Acyltransferase</keyword>
<dbReference type="Pfam" id="PF16076">
    <property type="entry name" value="Acyltransf_C"/>
    <property type="match status" value="1"/>
</dbReference>
<evidence type="ECO:0000313" key="7">
    <source>
        <dbReference type="Proteomes" id="UP000054359"/>
    </source>
</evidence>
<feature type="domain" description="Phospholipid/glycerol acyltransferase" evidence="5">
    <location>
        <begin position="88"/>
        <end position="210"/>
    </location>
</feature>
<dbReference type="Pfam" id="PF01553">
    <property type="entry name" value="Acyltransferase"/>
    <property type="match status" value="1"/>
</dbReference>
<dbReference type="InterPro" id="IPR002123">
    <property type="entry name" value="Plipid/glycerol_acylTrfase"/>
</dbReference>
<dbReference type="STRING" id="407821.A0A087UTV7"/>
<dbReference type="SUPFAM" id="SSF69593">
    <property type="entry name" value="Glycerol-3-phosphate (1)-acyltransferase"/>
    <property type="match status" value="1"/>
</dbReference>
<accession>A0A087UTV7</accession>
<organism evidence="6 7">
    <name type="scientific">Stegodyphus mimosarum</name>
    <name type="common">African social velvet spider</name>
    <dbReference type="NCBI Taxonomy" id="407821"/>
    <lineage>
        <taxon>Eukaryota</taxon>
        <taxon>Metazoa</taxon>
        <taxon>Ecdysozoa</taxon>
        <taxon>Arthropoda</taxon>
        <taxon>Chelicerata</taxon>
        <taxon>Arachnida</taxon>
        <taxon>Araneae</taxon>
        <taxon>Araneomorphae</taxon>
        <taxon>Entelegynae</taxon>
        <taxon>Eresoidea</taxon>
        <taxon>Eresidae</taxon>
        <taxon>Stegodyphus</taxon>
    </lineage>
</organism>
<sequence>MLKAIGYILLGSFMTFVFLISGLIINGLQALTYVLLYNTNRSLYRKINYYLIYTSWAQILAMCEWWSNSSCNLYGDEESLAHFGKEHTIVVMNHKYDTDWLMCWFICDKLQMLGNAKTCAKKSLRNVPVIGWGWVFAEMIFLERNWEKDKLILGTKLDNLVSYDDPIMLLYFCEGTRFTPAKHEASMEFAKARNLPLLKHHLCPRTSGFNFAVSHMKNKMNAIYQVQLGFPEGQLKPTFSNMLRGHRFVGDMYVKRIPMSEIPTDSDEATTKWLHQLYQEKDKLMDDYLKTNKFPGKCIRLQRSYYSLAHSLLWICLVGVPVIYLIFRLLTMGSMWVTSLTFTVIAL</sequence>
<dbReference type="InterPro" id="IPR032098">
    <property type="entry name" value="Acyltransf_C"/>
</dbReference>
<dbReference type="GO" id="GO:0003841">
    <property type="term" value="F:1-acylglycerol-3-phosphate O-acyltransferase activity"/>
    <property type="evidence" value="ECO:0007669"/>
    <property type="project" value="TreeGrafter"/>
</dbReference>
<dbReference type="GO" id="GO:0012505">
    <property type="term" value="C:endomembrane system"/>
    <property type="evidence" value="ECO:0007669"/>
    <property type="project" value="TreeGrafter"/>
</dbReference>
<dbReference type="OrthoDB" id="189226at2759"/>
<dbReference type="EMBL" id="KK121584">
    <property type="protein sequence ID" value="KFM80796.1"/>
    <property type="molecule type" value="Genomic_DNA"/>
</dbReference>
<evidence type="ECO:0000256" key="1">
    <source>
        <dbReference type="ARBA" id="ARBA00008655"/>
    </source>
</evidence>
<protein>
    <submittedName>
        <fullName evidence="6">1-acyl-sn-glycerol-3-phosphate acyltransferase delta</fullName>
    </submittedName>
</protein>
<reference evidence="6 7" key="1">
    <citation type="submission" date="2013-11" db="EMBL/GenBank/DDBJ databases">
        <title>Genome sequencing of Stegodyphus mimosarum.</title>
        <authorList>
            <person name="Bechsgaard J."/>
        </authorList>
    </citation>
    <scope>NUCLEOTIDE SEQUENCE [LARGE SCALE GENOMIC DNA]</scope>
</reference>
<keyword evidence="2 6" id="KW-0808">Transferase</keyword>
<dbReference type="OMA" id="LAGWMIC"/>
<dbReference type="CDD" id="cd07990">
    <property type="entry name" value="LPLAT_LCLAT1-like"/>
    <property type="match status" value="1"/>
</dbReference>
<comment type="similarity">
    <text evidence="1">Belongs to the 1-acyl-sn-glycerol-3-phosphate acyltransferase family.</text>
</comment>
<evidence type="ECO:0000313" key="6">
    <source>
        <dbReference type="EMBL" id="KFM80796.1"/>
    </source>
</evidence>
<evidence type="ECO:0000256" key="4">
    <source>
        <dbReference type="SAM" id="Phobius"/>
    </source>
</evidence>
<dbReference type="PANTHER" id="PTHR10983:SF24">
    <property type="entry name" value="1-ACYLGLYCEROL-3-PHOSPHATE O-ACYLTRANSFERASE 3, ISOFORM E-RELATED"/>
    <property type="match status" value="1"/>
</dbReference>
<keyword evidence="7" id="KW-1185">Reference proteome</keyword>
<keyword evidence="4" id="KW-1133">Transmembrane helix</keyword>
<feature type="non-terminal residue" evidence="6">
    <location>
        <position position="347"/>
    </location>
</feature>
<proteinExistence type="inferred from homology"/>
<keyword evidence="4" id="KW-0812">Transmembrane</keyword>
<keyword evidence="4" id="KW-0472">Membrane</keyword>